<gene>
    <name evidence="1" type="ORF">MVEN_02281200</name>
</gene>
<proteinExistence type="predicted"/>
<organism evidence="1 2">
    <name type="scientific">Mycena venus</name>
    <dbReference type="NCBI Taxonomy" id="2733690"/>
    <lineage>
        <taxon>Eukaryota</taxon>
        <taxon>Fungi</taxon>
        <taxon>Dikarya</taxon>
        <taxon>Basidiomycota</taxon>
        <taxon>Agaricomycotina</taxon>
        <taxon>Agaricomycetes</taxon>
        <taxon>Agaricomycetidae</taxon>
        <taxon>Agaricales</taxon>
        <taxon>Marasmiineae</taxon>
        <taxon>Mycenaceae</taxon>
        <taxon>Mycena</taxon>
    </lineage>
</organism>
<name>A0A8H6X4V9_9AGAR</name>
<sequence length="309" mass="34941">MHRAVEKTNIQRLSASQRRVAMLACKSGRSLHDLRRVEQLVGGASEAQKMLYLPVFYICLDPAEIPTPEELDSFPPDVTTRIDCASLSLRLLFDLIVDIDFAQQVGPTLWVHVWPWVYFLHQHREYISDKTLVFHENIIYGLFFIFVTQMYSPDSTHTLVSSTPGFRAILAKSWGFLDGIKTTGAFQSCFWSFANLLESLDFIDPVHFTEMIDGAGGALDDLARLVMEYLDHLIERQNSWEYGSLGAYLRCLMIFIDEGGAANAPDLPSSQPSLHEQFIETLHRHGFVSAFVTAAKFLLDPNKKIGCFA</sequence>
<dbReference type="OrthoDB" id="3067587at2759"/>
<evidence type="ECO:0000313" key="2">
    <source>
        <dbReference type="Proteomes" id="UP000620124"/>
    </source>
</evidence>
<accession>A0A8H6X4V9</accession>
<reference evidence="1" key="1">
    <citation type="submission" date="2020-05" db="EMBL/GenBank/DDBJ databases">
        <title>Mycena genomes resolve the evolution of fungal bioluminescence.</title>
        <authorList>
            <person name="Tsai I.J."/>
        </authorList>
    </citation>
    <scope>NUCLEOTIDE SEQUENCE</scope>
    <source>
        <strain evidence="1">CCC161011</strain>
    </source>
</reference>
<dbReference type="EMBL" id="JACAZI010000026">
    <property type="protein sequence ID" value="KAF7334517.1"/>
    <property type="molecule type" value="Genomic_DNA"/>
</dbReference>
<keyword evidence="2" id="KW-1185">Reference proteome</keyword>
<evidence type="ECO:0000313" key="1">
    <source>
        <dbReference type="EMBL" id="KAF7334517.1"/>
    </source>
</evidence>
<dbReference type="Proteomes" id="UP000620124">
    <property type="component" value="Unassembled WGS sequence"/>
</dbReference>
<dbReference type="AlphaFoldDB" id="A0A8H6X4V9"/>
<protein>
    <submittedName>
        <fullName evidence="1">MYND-type domain-containing protein</fullName>
    </submittedName>
</protein>
<comment type="caution">
    <text evidence="1">The sequence shown here is derived from an EMBL/GenBank/DDBJ whole genome shotgun (WGS) entry which is preliminary data.</text>
</comment>